<reference evidence="2" key="1">
    <citation type="submission" date="2020-09" db="EMBL/GenBank/DDBJ databases">
        <authorList>
            <person name="Kikuchi T."/>
        </authorList>
    </citation>
    <scope>NUCLEOTIDE SEQUENCE</scope>
    <source>
        <strain evidence="2">Ka4C1</strain>
    </source>
</reference>
<protein>
    <submittedName>
        <fullName evidence="2">(pine wood nematode) hypothetical protein</fullName>
    </submittedName>
</protein>
<dbReference type="EMBL" id="CAJFDI010000005">
    <property type="protein sequence ID" value="CAD5233153.1"/>
    <property type="molecule type" value="Genomic_DNA"/>
</dbReference>
<feature type="compositionally biased region" description="Basic and acidic residues" evidence="1">
    <location>
        <begin position="272"/>
        <end position="312"/>
    </location>
</feature>
<dbReference type="Proteomes" id="UP000582659">
    <property type="component" value="Unassembled WGS sequence"/>
</dbReference>
<gene>
    <name evidence="2" type="ORF">BXYJ_LOCUS13244</name>
</gene>
<accession>A0A7I8XP87</accession>
<evidence type="ECO:0000313" key="2">
    <source>
        <dbReference type="EMBL" id="CAD5233153.1"/>
    </source>
</evidence>
<dbReference type="SMR" id="A0A7I8XP87"/>
<evidence type="ECO:0000313" key="3">
    <source>
        <dbReference type="Proteomes" id="UP000659654"/>
    </source>
</evidence>
<keyword evidence="3" id="KW-1185">Reference proteome</keyword>
<dbReference type="EMBL" id="CAJFCV020000005">
    <property type="protein sequence ID" value="CAG9126724.1"/>
    <property type="molecule type" value="Genomic_DNA"/>
</dbReference>
<dbReference type="Proteomes" id="UP000659654">
    <property type="component" value="Unassembled WGS sequence"/>
</dbReference>
<evidence type="ECO:0000256" key="1">
    <source>
        <dbReference type="SAM" id="MobiDB-lite"/>
    </source>
</evidence>
<feature type="region of interest" description="Disordered" evidence="1">
    <location>
        <begin position="270"/>
        <end position="312"/>
    </location>
</feature>
<dbReference type="AlphaFoldDB" id="A0A7I8XP87"/>
<name>A0A7I8XP87_BURXY</name>
<sequence>MMSTHCSCAVARGPIFGIFRINSALRVSKVRNSKFGSVQFLTNSVSFRRAKFQPTRFRTEFHQDRAPSRQDLEPLLNLDKTDQSQMNFQHVKIMKQVVVHTVGGHSGGGRGKRGGWRNRRGTFRSRQWRDGSRSSVPAISGAITDVVPIPISPPNEVNQVENEKINSDFTAQDVDQSECQTPPHIADEPNVVLLQPDVDVNGPDVVVHGPDISQDETVKEVEQRSHQPPLNALELAKKRDGENADAAIKAQIRRLQNELKKSQQIQEQLQKQLEEQQQKKERKAERKRLREAATKQVDEQEKENTEPLKKDVVTISEAIKKKFKK</sequence>
<proteinExistence type="predicted"/>
<organism evidence="2 3">
    <name type="scientific">Bursaphelenchus xylophilus</name>
    <name type="common">Pinewood nematode worm</name>
    <name type="synonym">Aphelenchoides xylophilus</name>
    <dbReference type="NCBI Taxonomy" id="6326"/>
    <lineage>
        <taxon>Eukaryota</taxon>
        <taxon>Metazoa</taxon>
        <taxon>Ecdysozoa</taxon>
        <taxon>Nematoda</taxon>
        <taxon>Chromadorea</taxon>
        <taxon>Rhabditida</taxon>
        <taxon>Tylenchina</taxon>
        <taxon>Tylenchomorpha</taxon>
        <taxon>Aphelenchoidea</taxon>
        <taxon>Aphelenchoididae</taxon>
        <taxon>Bursaphelenchus</taxon>
    </lineage>
</organism>
<comment type="caution">
    <text evidence="2">The sequence shown here is derived from an EMBL/GenBank/DDBJ whole genome shotgun (WGS) entry which is preliminary data.</text>
</comment>